<keyword evidence="1" id="KW-0255">Endonuclease</keyword>
<dbReference type="PANTHER" id="PTHR38733">
    <property type="entry name" value="PROTEIN MCRC"/>
    <property type="match status" value="1"/>
</dbReference>
<keyword evidence="1" id="KW-0540">Nuclease</keyword>
<dbReference type="PANTHER" id="PTHR38733:SF1">
    <property type="entry name" value="TYPE IV METHYL-DIRECTED RESTRICTION ENZYME ECOKMCRBC"/>
    <property type="match status" value="1"/>
</dbReference>
<name>A0A5C7GGV9_9FLAO</name>
<gene>
    <name evidence="1" type="ORF">FUA22_10390</name>
</gene>
<dbReference type="OrthoDB" id="307209at2"/>
<reference evidence="1 2" key="1">
    <citation type="submission" date="2019-08" db="EMBL/GenBank/DDBJ databases">
        <title>Seonamhaeicola sediminis sp. nov., isolated from marine sediment.</title>
        <authorList>
            <person name="Cao W.R."/>
        </authorList>
    </citation>
    <scope>NUCLEOTIDE SEQUENCE [LARGE SCALE GENOMIC DNA]</scope>
    <source>
        <strain evidence="1 2">1505</strain>
    </source>
</reference>
<dbReference type="GO" id="GO:0004519">
    <property type="term" value="F:endonuclease activity"/>
    <property type="evidence" value="ECO:0007669"/>
    <property type="project" value="UniProtKB-KW"/>
</dbReference>
<evidence type="ECO:0000313" key="1">
    <source>
        <dbReference type="EMBL" id="TXG36970.1"/>
    </source>
</evidence>
<accession>A0A5C7GGV9</accession>
<sequence>MGKPIQVFEYERLKANDVSFFPNEKVGKKVIERLWQYNDANDNIYFEAIRNGVKFKQFVGVIQIGNITIEILPKADREKAYENDRTVWHNILLKMLAKCKKVRVDSVSEASLKKRYHSLLDLYFEVFLKEVNSILENGLIKQYRKDSGNLKALKGRLDFSKNTQQNFIHKERFYTIHQVYDYNNLINQILFRALIILKNITNNVALKDGVSRTLAKFPSIDDIEVNKKHFDKVVTNRKTLMYEEALKIAKMIILNYSPDIKGGNENMLALLFDMNKLWEEYVFRTLTKHQNENLKVSFQNSTNFWENKKIKPDIVISKKDEVGMETNFVIDTKWKIIDPTKPSDDDLKQMYAYNLYWDAPKSMLLYPSSNPQSTSYGTFHRGRQGENKCKLGFVKVMKAGSLNPMLGDEILAMLN</sequence>
<dbReference type="RefSeq" id="WP_147768035.1">
    <property type="nucleotide sequence ID" value="NZ_VRKQ01000010.1"/>
</dbReference>
<evidence type="ECO:0000313" key="2">
    <source>
        <dbReference type="Proteomes" id="UP000321080"/>
    </source>
</evidence>
<keyword evidence="2" id="KW-1185">Reference proteome</keyword>
<dbReference type="Proteomes" id="UP000321080">
    <property type="component" value="Unassembled WGS sequence"/>
</dbReference>
<organism evidence="1 2">
    <name type="scientific">Seonamhaeicola maritimus</name>
    <dbReference type="NCBI Taxonomy" id="2591822"/>
    <lineage>
        <taxon>Bacteria</taxon>
        <taxon>Pseudomonadati</taxon>
        <taxon>Bacteroidota</taxon>
        <taxon>Flavobacteriia</taxon>
        <taxon>Flavobacteriales</taxon>
        <taxon>Flavobacteriaceae</taxon>
    </lineage>
</organism>
<proteinExistence type="predicted"/>
<comment type="caution">
    <text evidence="1">The sequence shown here is derived from an EMBL/GenBank/DDBJ whole genome shotgun (WGS) entry which is preliminary data.</text>
</comment>
<dbReference type="EMBL" id="VRKQ01000010">
    <property type="protein sequence ID" value="TXG36970.1"/>
    <property type="molecule type" value="Genomic_DNA"/>
</dbReference>
<dbReference type="Pfam" id="PF10117">
    <property type="entry name" value="McrBC"/>
    <property type="match status" value="1"/>
</dbReference>
<dbReference type="InterPro" id="IPR019292">
    <property type="entry name" value="McrC"/>
</dbReference>
<dbReference type="AlphaFoldDB" id="A0A5C7GGV9"/>
<protein>
    <submittedName>
        <fullName evidence="1">Restriction endonuclease</fullName>
    </submittedName>
</protein>
<keyword evidence="1" id="KW-0378">Hydrolase</keyword>